<proteinExistence type="predicted"/>
<dbReference type="InterPro" id="IPR029058">
    <property type="entry name" value="AB_hydrolase_fold"/>
</dbReference>
<dbReference type="EMBL" id="JBHSAJ010000022">
    <property type="protein sequence ID" value="MFC3934735.1"/>
    <property type="molecule type" value="Genomic_DNA"/>
</dbReference>
<dbReference type="SUPFAM" id="SSF53474">
    <property type="entry name" value="alpha/beta-Hydrolases"/>
    <property type="match status" value="1"/>
</dbReference>
<keyword evidence="4" id="KW-1185">Reference proteome</keyword>
<feature type="domain" description="AB hydrolase-1" evidence="2">
    <location>
        <begin position="24"/>
        <end position="266"/>
    </location>
</feature>
<dbReference type="Proteomes" id="UP001595693">
    <property type="component" value="Unassembled WGS sequence"/>
</dbReference>
<comment type="caution">
    <text evidence="3">The sequence shown here is derived from an EMBL/GenBank/DDBJ whole genome shotgun (WGS) entry which is preliminary data.</text>
</comment>
<dbReference type="Gene3D" id="3.40.50.1820">
    <property type="entry name" value="alpha/beta hydrolase"/>
    <property type="match status" value="1"/>
</dbReference>
<evidence type="ECO:0000259" key="2">
    <source>
        <dbReference type="Pfam" id="PF12697"/>
    </source>
</evidence>
<protein>
    <submittedName>
        <fullName evidence="3">Alpha/beta fold hydrolase</fullName>
    </submittedName>
</protein>
<keyword evidence="1 3" id="KW-0378">Hydrolase</keyword>
<sequence length="279" mass="30272">MSMAVSELRLGPMPGRQQGQGAPVLLVHGALADARMWSAHQIHLAARWNTLAVTLRYFGTEAWPDDGPPFGLATHLDDLVQAIDAWGQGPVHLVAWSYSAHAALYMARHHATRLRSVFVYEPGFPTYLQEPEALARFQADAQLMYGPLAEAVLRSDLAAATRILMDASGQSPGYFDRQPAERRAVQLDNAHTLPRIMSQTPPLPLSATDLAAITLPVCIAQGGDTRPVFGEVASAAARAVPQARHLVVPQATHMWPDEAPQAFCEALEAFWRSAYPSGA</sequence>
<dbReference type="InterPro" id="IPR000073">
    <property type="entry name" value="AB_hydrolase_1"/>
</dbReference>
<dbReference type="InterPro" id="IPR050266">
    <property type="entry name" value="AB_hydrolase_sf"/>
</dbReference>
<dbReference type="PANTHER" id="PTHR43798:SF31">
    <property type="entry name" value="AB HYDROLASE SUPERFAMILY PROTEIN YCLE"/>
    <property type="match status" value="1"/>
</dbReference>
<accession>A0ABV8D9N0</accession>
<dbReference type="PANTHER" id="PTHR43798">
    <property type="entry name" value="MONOACYLGLYCEROL LIPASE"/>
    <property type="match status" value="1"/>
</dbReference>
<organism evidence="3 4">
    <name type="scientific">Acidovorax facilis</name>
    <dbReference type="NCBI Taxonomy" id="12917"/>
    <lineage>
        <taxon>Bacteria</taxon>
        <taxon>Pseudomonadati</taxon>
        <taxon>Pseudomonadota</taxon>
        <taxon>Betaproteobacteria</taxon>
        <taxon>Burkholderiales</taxon>
        <taxon>Comamonadaceae</taxon>
        <taxon>Acidovorax</taxon>
    </lineage>
</organism>
<dbReference type="Pfam" id="PF12697">
    <property type="entry name" value="Abhydrolase_6"/>
    <property type="match status" value="1"/>
</dbReference>
<name>A0ABV8D9N0_9BURK</name>
<reference evidence="4" key="1">
    <citation type="journal article" date="2019" name="Int. J. Syst. Evol. Microbiol.">
        <title>The Global Catalogue of Microorganisms (GCM) 10K type strain sequencing project: providing services to taxonomists for standard genome sequencing and annotation.</title>
        <authorList>
            <consortium name="The Broad Institute Genomics Platform"/>
            <consortium name="The Broad Institute Genome Sequencing Center for Infectious Disease"/>
            <person name="Wu L."/>
            <person name="Ma J."/>
        </authorList>
    </citation>
    <scope>NUCLEOTIDE SEQUENCE [LARGE SCALE GENOMIC DNA]</scope>
    <source>
        <strain evidence="4">CCUG 2113</strain>
    </source>
</reference>
<gene>
    <name evidence="3" type="ORF">ACFOW3_08860</name>
</gene>
<evidence type="ECO:0000256" key="1">
    <source>
        <dbReference type="ARBA" id="ARBA00022801"/>
    </source>
</evidence>
<evidence type="ECO:0000313" key="4">
    <source>
        <dbReference type="Proteomes" id="UP001595693"/>
    </source>
</evidence>
<evidence type="ECO:0000313" key="3">
    <source>
        <dbReference type="EMBL" id="MFC3934735.1"/>
    </source>
</evidence>
<dbReference type="GO" id="GO:0016787">
    <property type="term" value="F:hydrolase activity"/>
    <property type="evidence" value="ECO:0007669"/>
    <property type="project" value="UniProtKB-KW"/>
</dbReference>
<dbReference type="RefSeq" id="WP_055394074.1">
    <property type="nucleotide sequence ID" value="NZ_JAMXAX010000005.1"/>
</dbReference>